<gene>
    <name evidence="12" type="ORF">DN603_26755</name>
</gene>
<dbReference type="SUPFAM" id="SSF47384">
    <property type="entry name" value="Homodimeric domain of signal transducing histidine kinase"/>
    <property type="match status" value="1"/>
</dbReference>
<feature type="domain" description="Histidine kinase" evidence="9">
    <location>
        <begin position="504"/>
        <end position="718"/>
    </location>
</feature>
<comment type="subcellular location">
    <subcellularLocation>
        <location evidence="2">Cell inner membrane</location>
        <topology evidence="2">Multi-pass membrane protein</topology>
    </subcellularLocation>
</comment>
<keyword evidence="8" id="KW-1133">Transmembrane helix</keyword>
<evidence type="ECO:0000256" key="3">
    <source>
        <dbReference type="ARBA" id="ARBA00012438"/>
    </source>
</evidence>
<dbReference type="Gene3D" id="3.30.450.20">
    <property type="entry name" value="PAS domain"/>
    <property type="match status" value="1"/>
</dbReference>
<evidence type="ECO:0000256" key="4">
    <source>
        <dbReference type="ARBA" id="ARBA00022553"/>
    </source>
</evidence>
<organism evidence="12 13">
    <name type="scientific">Raoultella planticola</name>
    <name type="common">Klebsiella planticola</name>
    <dbReference type="NCBI Taxonomy" id="575"/>
    <lineage>
        <taxon>Bacteria</taxon>
        <taxon>Pseudomonadati</taxon>
        <taxon>Pseudomonadota</taxon>
        <taxon>Gammaproteobacteria</taxon>
        <taxon>Enterobacterales</taxon>
        <taxon>Enterobacteriaceae</taxon>
        <taxon>Klebsiella/Raoultella group</taxon>
        <taxon>Raoultella</taxon>
    </lineage>
</organism>
<evidence type="ECO:0000256" key="5">
    <source>
        <dbReference type="ARBA" id="ARBA00022679"/>
    </source>
</evidence>
<dbReference type="GO" id="GO:0000155">
    <property type="term" value="F:phosphorelay sensor kinase activity"/>
    <property type="evidence" value="ECO:0007669"/>
    <property type="project" value="InterPro"/>
</dbReference>
<evidence type="ECO:0000259" key="10">
    <source>
        <dbReference type="PROSITE" id="PS50110"/>
    </source>
</evidence>
<proteinExistence type="predicted"/>
<dbReference type="SUPFAM" id="SSF55874">
    <property type="entry name" value="ATPase domain of HSP90 chaperone/DNA topoisomerase II/histidine kinase"/>
    <property type="match status" value="1"/>
</dbReference>
<dbReference type="Pfam" id="PF00512">
    <property type="entry name" value="HisKA"/>
    <property type="match status" value="1"/>
</dbReference>
<evidence type="ECO:0000256" key="8">
    <source>
        <dbReference type="SAM" id="Phobius"/>
    </source>
</evidence>
<dbReference type="InterPro" id="IPR011006">
    <property type="entry name" value="CheY-like_superfamily"/>
</dbReference>
<dbReference type="Pfam" id="PF00672">
    <property type="entry name" value="HAMP"/>
    <property type="match status" value="1"/>
</dbReference>
<evidence type="ECO:0000313" key="12">
    <source>
        <dbReference type="EMBL" id="RWT16473.1"/>
    </source>
</evidence>
<feature type="domain" description="HAMP" evidence="11">
    <location>
        <begin position="315"/>
        <end position="368"/>
    </location>
</feature>
<dbReference type="Proteomes" id="UP000288843">
    <property type="component" value="Unassembled WGS sequence"/>
</dbReference>
<dbReference type="GO" id="GO:0005886">
    <property type="term" value="C:plasma membrane"/>
    <property type="evidence" value="ECO:0007669"/>
    <property type="project" value="UniProtKB-SubCell"/>
</dbReference>
<feature type="transmembrane region" description="Helical" evidence="8">
    <location>
        <begin position="293"/>
        <end position="314"/>
    </location>
</feature>
<dbReference type="SUPFAM" id="SSF55785">
    <property type="entry name" value="PYP-like sensor domain (PAS domain)"/>
    <property type="match status" value="1"/>
</dbReference>
<dbReference type="CDD" id="cd06225">
    <property type="entry name" value="HAMP"/>
    <property type="match status" value="1"/>
</dbReference>
<dbReference type="SMART" id="SM00387">
    <property type="entry name" value="HATPase_c"/>
    <property type="match status" value="1"/>
</dbReference>
<keyword evidence="6 12" id="KW-0418">Kinase</keyword>
<reference evidence="12 13" key="1">
    <citation type="submission" date="2018-06" db="EMBL/GenBank/DDBJ databases">
        <title>Carbapenemase-producing Enterobacteriaceae present in wastewater treatment plant effluent and nearby surface waters in the US.</title>
        <authorList>
            <person name="Mathys D.A."/>
            <person name="Mollenkopf D.F."/>
            <person name="Feicht S.M."/>
            <person name="Adams R.J."/>
            <person name="Albers A.L."/>
            <person name="Stuever D.M."/>
            <person name="Daniels J.B."/>
            <person name="Wittum T.E."/>
        </authorList>
    </citation>
    <scope>NUCLEOTIDE SEQUENCE [LARGE SCALE GENOMIC DNA]</scope>
    <source>
        <strain evidence="12 13">GEO_47_Down_B</strain>
    </source>
</reference>
<accession>A0A443VFE8</accession>
<evidence type="ECO:0000313" key="13">
    <source>
        <dbReference type="Proteomes" id="UP000288843"/>
    </source>
</evidence>
<dbReference type="SMART" id="SM00448">
    <property type="entry name" value="REC"/>
    <property type="match status" value="1"/>
</dbReference>
<comment type="caution">
    <text evidence="12">The sequence shown here is derived from an EMBL/GenBank/DDBJ whole genome shotgun (WGS) entry which is preliminary data.</text>
</comment>
<dbReference type="Pfam" id="PF00072">
    <property type="entry name" value="Response_reg"/>
    <property type="match status" value="1"/>
</dbReference>
<protein>
    <recommendedName>
        <fullName evidence="3">histidine kinase</fullName>
        <ecNumber evidence="3">2.7.13.3</ecNumber>
    </recommendedName>
</protein>
<dbReference type="PANTHER" id="PTHR43065">
    <property type="entry name" value="SENSOR HISTIDINE KINASE"/>
    <property type="match status" value="1"/>
</dbReference>
<evidence type="ECO:0000256" key="6">
    <source>
        <dbReference type="ARBA" id="ARBA00022777"/>
    </source>
</evidence>
<sequence length="868" mass="95589">MPSHRYPFFTSARGRLLSFNLLMVAVTLMVAGVALLGFRHASLLQEQVQRQTLDDMTGSMNLARDTANVATAAVRLSQVVGALEYKSEAERLLETQQALKYSLSHLAAAPLAQQELALVASIIRRSNELQQSVGGMLERGQRRHLQRNELLSSLYQNQSYLRHIQDLNDRYGADAIDPRPLAEMDRLIVAAIHTSTPRSIVQQLDKVRGFLPTTSRDPTLAAILQDFNGELARLEPLSAQLEESDLAIGWYMFHIKALVALLNSDINQYVARVAQASELRAAQSHRELRSISMFILLSALLALVITGFAGWYIYRNLGSSLTAISRAMSRLAHGEQEVSVPGLQRRDELGELARAFNVFARNTASLAHTSQLLKEKSTLLETTFHAMRDGFALFDNQGLLVVWNPQYPLLLGLAANDLQRGIHYQQLLGQAAPLAEHIRDNLSRPLPKPQELQLAGDRTIELRFSPVPGRGLVNVVLDRTERKGLEQALVHSQKMKAVGQLTGGLAHDFNNLLAVIIGSLELVQPQDADVPRISRARKAAERGALLTQRLLAFSRKQSLHPNAVAMKPLLENLGELMRHSLPTTLTLQIEAQSPAWPAWIDIGQLENAIINLVMNARDAMEGRLGVIKLRTWNQRVARSDGRRQDMVALEVIDHGSGMSQEVKAQVFEPFFTTKQTGSGSGLGLSMVYGFVRQSGGRVAIESAPGQGTTVRLQLPRAAVQAPSGGTLPEVEQTVSGERLALVLEDEADVRQTLCEQLHQLGWLTLEAGNGEQALQLLEASTEIALLISDLMLPGRLSGAEVINETQRRFPTVAVLLISGQDLRPAHNPALPDVELLRKPFSRTQLMQALRQVVVNNGCGPVPQPLEHH</sequence>
<dbReference type="EC" id="2.7.13.3" evidence="3"/>
<dbReference type="AlphaFoldDB" id="A0A443VFE8"/>
<dbReference type="SMART" id="SM00388">
    <property type="entry name" value="HisKA"/>
    <property type="match status" value="1"/>
</dbReference>
<dbReference type="InterPro" id="IPR004358">
    <property type="entry name" value="Sig_transdc_His_kin-like_C"/>
</dbReference>
<dbReference type="InterPro" id="IPR035965">
    <property type="entry name" value="PAS-like_dom_sf"/>
</dbReference>
<feature type="domain" description="Response regulatory" evidence="10">
    <location>
        <begin position="739"/>
        <end position="853"/>
    </location>
</feature>
<dbReference type="PROSITE" id="PS50109">
    <property type="entry name" value="HIS_KIN"/>
    <property type="match status" value="1"/>
</dbReference>
<dbReference type="Pfam" id="PF02518">
    <property type="entry name" value="HATPase_c"/>
    <property type="match status" value="1"/>
</dbReference>
<dbReference type="PROSITE" id="PS50885">
    <property type="entry name" value="HAMP"/>
    <property type="match status" value="1"/>
</dbReference>
<evidence type="ECO:0000259" key="9">
    <source>
        <dbReference type="PROSITE" id="PS50109"/>
    </source>
</evidence>
<dbReference type="PANTHER" id="PTHR43065:SF42">
    <property type="entry name" value="TWO-COMPONENT SENSOR PPRA"/>
    <property type="match status" value="1"/>
</dbReference>
<feature type="modified residue" description="4-aspartylphosphate" evidence="7">
    <location>
        <position position="789"/>
    </location>
</feature>
<evidence type="ECO:0000256" key="7">
    <source>
        <dbReference type="PROSITE-ProRule" id="PRU00169"/>
    </source>
</evidence>
<dbReference type="SUPFAM" id="SSF52172">
    <property type="entry name" value="CheY-like"/>
    <property type="match status" value="1"/>
</dbReference>
<dbReference type="SMART" id="SM00304">
    <property type="entry name" value="HAMP"/>
    <property type="match status" value="1"/>
</dbReference>
<dbReference type="InterPro" id="IPR003660">
    <property type="entry name" value="HAMP_dom"/>
</dbReference>
<dbReference type="InterPro" id="IPR001789">
    <property type="entry name" value="Sig_transdc_resp-reg_receiver"/>
</dbReference>
<keyword evidence="8" id="KW-0812">Transmembrane</keyword>
<feature type="transmembrane region" description="Helical" evidence="8">
    <location>
        <begin position="16"/>
        <end position="38"/>
    </location>
</feature>
<dbReference type="Gene3D" id="6.10.340.10">
    <property type="match status" value="1"/>
</dbReference>
<dbReference type="PRINTS" id="PR00344">
    <property type="entry name" value="BCTRLSENSOR"/>
</dbReference>
<evidence type="ECO:0000259" key="11">
    <source>
        <dbReference type="PROSITE" id="PS50885"/>
    </source>
</evidence>
<dbReference type="InterPro" id="IPR036890">
    <property type="entry name" value="HATPase_C_sf"/>
</dbReference>
<keyword evidence="4 7" id="KW-0597">Phosphoprotein</keyword>
<dbReference type="PROSITE" id="PS50110">
    <property type="entry name" value="RESPONSE_REGULATORY"/>
    <property type="match status" value="1"/>
</dbReference>
<dbReference type="InterPro" id="IPR003661">
    <property type="entry name" value="HisK_dim/P_dom"/>
</dbReference>
<dbReference type="Gene3D" id="3.40.50.2300">
    <property type="match status" value="1"/>
</dbReference>
<keyword evidence="5" id="KW-0808">Transferase</keyword>
<dbReference type="InterPro" id="IPR005467">
    <property type="entry name" value="His_kinase_dom"/>
</dbReference>
<comment type="catalytic activity">
    <reaction evidence="1">
        <text>ATP + protein L-histidine = ADP + protein N-phospho-L-histidine.</text>
        <dbReference type="EC" id="2.7.13.3"/>
    </reaction>
</comment>
<dbReference type="CDD" id="cd00082">
    <property type="entry name" value="HisKA"/>
    <property type="match status" value="1"/>
</dbReference>
<dbReference type="Pfam" id="PF12860">
    <property type="entry name" value="PAS_7"/>
    <property type="match status" value="1"/>
</dbReference>
<dbReference type="SUPFAM" id="SSF158472">
    <property type="entry name" value="HAMP domain-like"/>
    <property type="match status" value="1"/>
</dbReference>
<evidence type="ECO:0000256" key="2">
    <source>
        <dbReference type="ARBA" id="ARBA00004429"/>
    </source>
</evidence>
<evidence type="ECO:0000256" key="1">
    <source>
        <dbReference type="ARBA" id="ARBA00000085"/>
    </source>
</evidence>
<keyword evidence="8" id="KW-0472">Membrane</keyword>
<dbReference type="Gene3D" id="3.30.565.10">
    <property type="entry name" value="Histidine kinase-like ATPase, C-terminal domain"/>
    <property type="match status" value="1"/>
</dbReference>
<name>A0A443VFE8_RAOPL</name>
<dbReference type="EMBL" id="QKOX01000041">
    <property type="protein sequence ID" value="RWT16473.1"/>
    <property type="molecule type" value="Genomic_DNA"/>
</dbReference>
<dbReference type="InterPro" id="IPR003594">
    <property type="entry name" value="HATPase_dom"/>
</dbReference>
<dbReference type="RefSeq" id="WP_128320236.1">
    <property type="nucleotide sequence ID" value="NZ_JAUBKS010000029.1"/>
</dbReference>
<dbReference type="Gene3D" id="1.10.287.130">
    <property type="match status" value="1"/>
</dbReference>
<dbReference type="InterPro" id="IPR036097">
    <property type="entry name" value="HisK_dim/P_sf"/>
</dbReference>